<name>A0A081K745_9GAMM</name>
<organism evidence="4 5">
    <name type="scientific">Endozoicomonas elysicola</name>
    <dbReference type="NCBI Taxonomy" id="305900"/>
    <lineage>
        <taxon>Bacteria</taxon>
        <taxon>Pseudomonadati</taxon>
        <taxon>Pseudomonadota</taxon>
        <taxon>Gammaproteobacteria</taxon>
        <taxon>Oceanospirillales</taxon>
        <taxon>Endozoicomonadaceae</taxon>
        <taxon>Endozoicomonas</taxon>
    </lineage>
</organism>
<dbReference type="Gene3D" id="3.90.190.10">
    <property type="entry name" value="Protein tyrosine phosphatase superfamily"/>
    <property type="match status" value="1"/>
</dbReference>
<dbReference type="InterPro" id="IPR000387">
    <property type="entry name" value="Tyr_Pase_dom"/>
</dbReference>
<sequence>MDGSNLETVGSSVVSEYSQASSSGTASRSKGQGKPGDDVSVITGRGRVASEPGQDAVTPHSLRRQRTTSETGTAPTDTADKKKINQRKLALLSRTFSFDFQALKQTISPLDKRIGVLDSLLNNGSLEDIDYLRRIVKDPKKLDYLLQHARCLELAHNKVRKAATEEFRSSGISDVKSTSIGDSEAGEVQKTRSVAIESPNHHHRIYEIKSDQVNLFVGGLVHPATYSARNKPVNLETSTSAGCLVDTVETVSVDDSNPPIIKDGVMTTGGLSGDLACDYWRVVLERKIDRVIALQDFGIHLSYMPSFLSSVGPWLIWKIKDRFKIEIIRVEQQKDLIDCYVNSKKNGNPNITAQDVVLKITDCLEKNEPREVTVSQYFFWSDAFVLEKELSRALVDKVPEKGCLIHCQAGQNRSPALVAMKILKESHACGRLSKENYIEAVVDVLNLVQIQRDAVEKPDQNARKSIILYVEDILGMKDVDDQSARLQQPDIQTAPVTTLRPEFALLEMLSADGEEPFFSI</sequence>
<dbReference type="PROSITE" id="PS50056">
    <property type="entry name" value="TYR_PHOSPHATASE_2"/>
    <property type="match status" value="1"/>
</dbReference>
<evidence type="ECO:0000259" key="3">
    <source>
        <dbReference type="PROSITE" id="PS50056"/>
    </source>
</evidence>
<dbReference type="Pfam" id="PF00102">
    <property type="entry name" value="Y_phosphatase"/>
    <property type="match status" value="1"/>
</dbReference>
<comment type="caution">
    <text evidence="4">The sequence shown here is derived from an EMBL/GenBank/DDBJ whole genome shotgun (WGS) entry which is preliminary data.</text>
</comment>
<evidence type="ECO:0000256" key="1">
    <source>
        <dbReference type="SAM" id="MobiDB-lite"/>
    </source>
</evidence>
<dbReference type="InterPro" id="IPR029021">
    <property type="entry name" value="Prot-tyrosine_phosphatase-like"/>
</dbReference>
<feature type="compositionally biased region" description="Low complexity" evidence="1">
    <location>
        <begin position="11"/>
        <end position="29"/>
    </location>
</feature>
<evidence type="ECO:0008006" key="6">
    <source>
        <dbReference type="Google" id="ProtNLM"/>
    </source>
</evidence>
<evidence type="ECO:0000259" key="2">
    <source>
        <dbReference type="PROSITE" id="PS50055"/>
    </source>
</evidence>
<feature type="compositionally biased region" description="Polar residues" evidence="1">
    <location>
        <begin position="1"/>
        <end position="10"/>
    </location>
</feature>
<keyword evidence="5" id="KW-1185">Reference proteome</keyword>
<dbReference type="GO" id="GO:0004725">
    <property type="term" value="F:protein tyrosine phosphatase activity"/>
    <property type="evidence" value="ECO:0007669"/>
    <property type="project" value="InterPro"/>
</dbReference>
<protein>
    <recommendedName>
        <fullName evidence="6">Tyrosine specific protein phosphatases domain-containing protein</fullName>
    </recommendedName>
</protein>
<feature type="region of interest" description="Disordered" evidence="1">
    <location>
        <begin position="1"/>
        <end position="82"/>
    </location>
</feature>
<gene>
    <name evidence="4" type="ORF">GV64_03715</name>
</gene>
<dbReference type="Proteomes" id="UP000027997">
    <property type="component" value="Unassembled WGS sequence"/>
</dbReference>
<dbReference type="PROSITE" id="PS00383">
    <property type="entry name" value="TYR_PHOSPHATASE_1"/>
    <property type="match status" value="1"/>
</dbReference>
<evidence type="ECO:0000313" key="5">
    <source>
        <dbReference type="Proteomes" id="UP000027997"/>
    </source>
</evidence>
<feature type="domain" description="Tyrosine-protein phosphatase" evidence="2">
    <location>
        <begin position="265"/>
        <end position="452"/>
    </location>
</feature>
<dbReference type="SUPFAM" id="SSF52799">
    <property type="entry name" value="(Phosphotyrosine protein) phosphatases II"/>
    <property type="match status" value="1"/>
</dbReference>
<dbReference type="AlphaFoldDB" id="A0A081K745"/>
<dbReference type="EMBL" id="JOJP01000001">
    <property type="protein sequence ID" value="KEI69971.1"/>
    <property type="molecule type" value="Genomic_DNA"/>
</dbReference>
<evidence type="ECO:0000313" key="4">
    <source>
        <dbReference type="EMBL" id="KEI69971.1"/>
    </source>
</evidence>
<feature type="domain" description="Tyrosine specific protein phosphatases" evidence="3">
    <location>
        <begin position="404"/>
        <end position="453"/>
    </location>
</feature>
<dbReference type="PROSITE" id="PS50055">
    <property type="entry name" value="TYR_PHOSPHATASE_PTP"/>
    <property type="match status" value="1"/>
</dbReference>
<accession>A0A081K745</accession>
<reference evidence="4 5" key="1">
    <citation type="submission" date="2014-06" db="EMBL/GenBank/DDBJ databases">
        <title>Whole Genome Sequences of Three Symbiotic Endozoicomonas Bacteria.</title>
        <authorList>
            <person name="Neave M.J."/>
            <person name="Apprill A."/>
            <person name="Voolstra C.R."/>
        </authorList>
    </citation>
    <scope>NUCLEOTIDE SEQUENCE [LARGE SCALE GENOMIC DNA]</scope>
    <source>
        <strain evidence="4 5">DSM 22380</strain>
    </source>
</reference>
<proteinExistence type="predicted"/>
<dbReference type="RefSeq" id="WP_020584535.1">
    <property type="nucleotide sequence ID" value="NZ_JOJP01000001.1"/>
</dbReference>
<dbReference type="InterPro" id="IPR016130">
    <property type="entry name" value="Tyr_Pase_AS"/>
</dbReference>
<dbReference type="InterPro" id="IPR000242">
    <property type="entry name" value="PTP_cat"/>
</dbReference>